<feature type="active site" description="Charge relay system" evidence="6">
    <location>
        <position position="446"/>
    </location>
</feature>
<feature type="active site" description="Charge relay system" evidence="6">
    <location>
        <position position="276"/>
    </location>
</feature>
<keyword evidence="5 6" id="KW-0720">Serine protease</keyword>
<dbReference type="InterPro" id="IPR051048">
    <property type="entry name" value="Peptidase_S8/S53_subtilisin"/>
</dbReference>
<dbReference type="SUPFAM" id="SSF49785">
    <property type="entry name" value="Galactose-binding domain-like"/>
    <property type="match status" value="1"/>
</dbReference>
<dbReference type="GO" id="GO:0006508">
    <property type="term" value="P:proteolysis"/>
    <property type="evidence" value="ECO:0007669"/>
    <property type="project" value="UniProtKB-KW"/>
</dbReference>
<dbReference type="InterPro" id="IPR000209">
    <property type="entry name" value="Peptidase_S8/S53_dom"/>
</dbReference>
<dbReference type="EMBL" id="CP049057">
    <property type="protein sequence ID" value="QIE59955.1"/>
    <property type="molecule type" value="Genomic_DNA"/>
</dbReference>
<dbReference type="NCBIfam" id="TIGR04183">
    <property type="entry name" value="Por_Secre_tail"/>
    <property type="match status" value="1"/>
</dbReference>
<name>A0A6G6GMZ4_9FLAO</name>
<dbReference type="PANTHER" id="PTHR43399">
    <property type="entry name" value="SUBTILISIN-RELATED"/>
    <property type="match status" value="1"/>
</dbReference>
<accession>A0A6G6GMZ4</accession>
<dbReference type="InterPro" id="IPR023828">
    <property type="entry name" value="Peptidase_S8_Ser-AS"/>
</dbReference>
<protein>
    <submittedName>
        <fullName evidence="10">S8 family serine peptidase</fullName>
    </submittedName>
</protein>
<dbReference type="Pfam" id="PF00082">
    <property type="entry name" value="Peptidase_S8"/>
    <property type="match status" value="1"/>
</dbReference>
<dbReference type="AlphaFoldDB" id="A0A6G6GMZ4"/>
<dbReference type="InterPro" id="IPR034058">
    <property type="entry name" value="TagA/B/C/D_pept_dom"/>
</dbReference>
<feature type="signal peptide" evidence="7">
    <location>
        <begin position="1"/>
        <end position="29"/>
    </location>
</feature>
<evidence type="ECO:0000256" key="6">
    <source>
        <dbReference type="PROSITE-ProRule" id="PRU01240"/>
    </source>
</evidence>
<dbReference type="InterPro" id="IPR008979">
    <property type="entry name" value="Galactose-bd-like_sf"/>
</dbReference>
<evidence type="ECO:0000259" key="9">
    <source>
        <dbReference type="Pfam" id="PF18962"/>
    </source>
</evidence>
<dbReference type="RefSeq" id="WP_164679967.1">
    <property type="nucleotide sequence ID" value="NZ_CP049057.1"/>
</dbReference>
<feature type="active site" description="Charge relay system" evidence="6">
    <location>
        <position position="250"/>
    </location>
</feature>
<evidence type="ECO:0000256" key="7">
    <source>
        <dbReference type="SAM" id="SignalP"/>
    </source>
</evidence>
<evidence type="ECO:0000256" key="1">
    <source>
        <dbReference type="ARBA" id="ARBA00011073"/>
    </source>
</evidence>
<evidence type="ECO:0000313" key="11">
    <source>
        <dbReference type="Proteomes" id="UP000505306"/>
    </source>
</evidence>
<keyword evidence="4 6" id="KW-0378">Hydrolase</keyword>
<feature type="chain" id="PRO_5026201803" evidence="7">
    <location>
        <begin position="30"/>
        <end position="915"/>
    </location>
</feature>
<evidence type="ECO:0000256" key="3">
    <source>
        <dbReference type="ARBA" id="ARBA00022729"/>
    </source>
</evidence>
<keyword evidence="3 7" id="KW-0732">Signal</keyword>
<dbReference type="SUPFAM" id="SSF52743">
    <property type="entry name" value="Subtilisin-like"/>
    <property type="match status" value="1"/>
</dbReference>
<dbReference type="InterPro" id="IPR026444">
    <property type="entry name" value="Secre_tail"/>
</dbReference>
<comment type="similarity">
    <text evidence="1 6">Belongs to the peptidase S8 family.</text>
</comment>
<dbReference type="PRINTS" id="PR00723">
    <property type="entry name" value="SUBTILISIN"/>
</dbReference>
<dbReference type="CDD" id="cd04842">
    <property type="entry name" value="Peptidases_S8_Kp43_protease"/>
    <property type="match status" value="1"/>
</dbReference>
<dbReference type="PANTHER" id="PTHR43399:SF4">
    <property type="entry name" value="CELL WALL-ASSOCIATED PROTEASE"/>
    <property type="match status" value="1"/>
</dbReference>
<dbReference type="Pfam" id="PF18962">
    <property type="entry name" value="Por_Secre_tail"/>
    <property type="match status" value="1"/>
</dbReference>
<dbReference type="GO" id="GO:0004252">
    <property type="term" value="F:serine-type endopeptidase activity"/>
    <property type="evidence" value="ECO:0007669"/>
    <property type="project" value="UniProtKB-UniRule"/>
</dbReference>
<evidence type="ECO:0000256" key="5">
    <source>
        <dbReference type="ARBA" id="ARBA00022825"/>
    </source>
</evidence>
<dbReference type="InterPro" id="IPR015500">
    <property type="entry name" value="Peptidase_S8_subtilisin-rel"/>
</dbReference>
<dbReference type="Gene3D" id="3.40.50.200">
    <property type="entry name" value="Peptidase S8/S53 domain"/>
    <property type="match status" value="1"/>
</dbReference>
<gene>
    <name evidence="10" type="ORF">G5B37_10385</name>
</gene>
<dbReference type="PROSITE" id="PS51892">
    <property type="entry name" value="SUBTILASE"/>
    <property type="match status" value="1"/>
</dbReference>
<dbReference type="KEGG" id="mgel:G5B37_10385"/>
<proteinExistence type="inferred from homology"/>
<feature type="domain" description="Peptidase S8/S53" evidence="8">
    <location>
        <begin position="241"/>
        <end position="500"/>
    </location>
</feature>
<dbReference type="Proteomes" id="UP000505306">
    <property type="component" value="Chromosome"/>
</dbReference>
<evidence type="ECO:0000256" key="4">
    <source>
        <dbReference type="ARBA" id="ARBA00022801"/>
    </source>
</evidence>
<reference evidence="10 11" key="1">
    <citation type="submission" date="2020-02" db="EMBL/GenBank/DDBJ databases">
        <title>Complete genome sequence of Flavobacteriaceae bacterium.</title>
        <authorList>
            <person name="Kim S.-J."/>
            <person name="Kim Y.-S."/>
            <person name="Kim K.-H."/>
        </authorList>
    </citation>
    <scope>NUCLEOTIDE SEQUENCE [LARGE SCALE GENOMIC DNA]</scope>
    <source>
        <strain evidence="10 11">RR4-40</strain>
    </source>
</reference>
<sequence>MKSSTFFSTMRIKSMCFMALVMVSAMSFAQNPYTIQFQDETIEMPENIGTFQWADMPEKSQLANGFVGWVQFYNTPTQDVQDLFAANRLELINYISNHAYLFYFPANTSVALLADNGVRSIVPVDNRVKLSSALKTGAIGDWAISGDNFLVTLQHHDKVSTDYVIAQLAAEQIGVVERYSNSNNIDLTIPNNCLDALSNLSFVKWVEVVVAPSIPDDLRGRSLHRASALDTQTTAGRNYDGTGIGVMCRDDGAVGPHIDFQGRIFGIVGNNGSNTHGDGVSGIMAGAGNRDPKNRGMAAGADLHVVNYNASFLDTATNNLIASGDVQITNSSYSNGCNAGYTTITETVDQQSIDTPELLHVFSAGNSNNLDCGYGAGNQWGNITGGHKQGKNVIATANVFFDGELVSSSSRGPAHDGRIKPDISANGQNQISTAPNNGYLTFGGTSGAAPGIAGISAQLYQAYMEANGGSMPDGALIKAALLNTANEAGNVGPDFKFGWGIVNGLRAGILIEDGRHLDDAISQGGSNTHNITVPAGTAQLRVMLYWNDPAANVGATTALVNDLDLEVTDPGSTTFQPWILDSTPNATALDTPATNGVDRLNNVEQVLINNPTAGTYDIDISGFNVPEGPQDYYVVWEVIEENLTLTYPNGGEKLRANNPYVIHWDAINTTQDFVLEYSDDDGASWSNIATVDNDETLFTWSFPATFTGEGLVRITSGAFSDVSDVNFSVANFPTVMNVTKVCEGEATFTWTAVADAESYDVYLLGEKYMEVVANVTTETATVPVVEGGGGNYNFWYAIAAKNDTEGWESPRRIASNYDGGTLDCVLGVNDNALANSITMYPNPADNKVFIDFGTTTVSDVTIAVTNSLGQTIQTLSNRDVNSTQTAINVSNFGTGIYFVTITADGSQTTKKLVVK</sequence>
<feature type="domain" description="Secretion system C-terminal sorting" evidence="9">
    <location>
        <begin position="839"/>
        <end position="914"/>
    </location>
</feature>
<keyword evidence="2 6" id="KW-0645">Protease</keyword>
<dbReference type="Gene3D" id="2.60.120.380">
    <property type="match status" value="1"/>
</dbReference>
<dbReference type="InterPro" id="IPR036852">
    <property type="entry name" value="Peptidase_S8/S53_dom_sf"/>
</dbReference>
<evidence type="ECO:0000259" key="8">
    <source>
        <dbReference type="Pfam" id="PF00082"/>
    </source>
</evidence>
<evidence type="ECO:0000313" key="10">
    <source>
        <dbReference type="EMBL" id="QIE59955.1"/>
    </source>
</evidence>
<keyword evidence="11" id="KW-1185">Reference proteome</keyword>
<evidence type="ECO:0000256" key="2">
    <source>
        <dbReference type="ARBA" id="ARBA00022670"/>
    </source>
</evidence>
<organism evidence="10 11">
    <name type="scientific">Rasiella rasia</name>
    <dbReference type="NCBI Taxonomy" id="2744027"/>
    <lineage>
        <taxon>Bacteria</taxon>
        <taxon>Pseudomonadati</taxon>
        <taxon>Bacteroidota</taxon>
        <taxon>Flavobacteriia</taxon>
        <taxon>Flavobacteriales</taxon>
        <taxon>Flavobacteriaceae</taxon>
        <taxon>Rasiella</taxon>
    </lineage>
</organism>
<dbReference type="PROSITE" id="PS00138">
    <property type="entry name" value="SUBTILASE_SER"/>
    <property type="match status" value="1"/>
</dbReference>